<evidence type="ECO:0000313" key="6">
    <source>
        <dbReference type="WBParaSite" id="ACRNAN_scaffold394.g21639.t1"/>
    </source>
</evidence>
<dbReference type="InterPro" id="IPR033194">
    <property type="entry name" value="MFAP1"/>
</dbReference>
<accession>A0A914DUE2</accession>
<feature type="compositionally biased region" description="Basic and acidic residues" evidence="3">
    <location>
        <begin position="75"/>
        <end position="89"/>
    </location>
</feature>
<feature type="compositionally biased region" description="Acidic residues" evidence="3">
    <location>
        <begin position="212"/>
        <end position="234"/>
    </location>
</feature>
<name>A0A914DUE2_9BILA</name>
<protein>
    <submittedName>
        <fullName evidence="6">Micro-fibrillar-associated protein 1 C-terminal domain-containing protein</fullName>
    </submittedName>
</protein>
<organism evidence="5 6">
    <name type="scientific">Acrobeloides nanus</name>
    <dbReference type="NCBI Taxonomy" id="290746"/>
    <lineage>
        <taxon>Eukaryota</taxon>
        <taxon>Metazoa</taxon>
        <taxon>Ecdysozoa</taxon>
        <taxon>Nematoda</taxon>
        <taxon>Chromadorea</taxon>
        <taxon>Rhabditida</taxon>
        <taxon>Tylenchina</taxon>
        <taxon>Cephalobomorpha</taxon>
        <taxon>Cephaloboidea</taxon>
        <taxon>Cephalobidae</taxon>
        <taxon>Acrobeloides</taxon>
    </lineage>
</organism>
<feature type="region of interest" description="Disordered" evidence="3">
    <location>
        <begin position="51"/>
        <end position="240"/>
    </location>
</feature>
<comment type="similarity">
    <text evidence="1">Belongs to the MFAP1 family.</text>
</comment>
<dbReference type="InterPro" id="IPR009730">
    <property type="entry name" value="MFAP1_C"/>
</dbReference>
<dbReference type="AlphaFoldDB" id="A0A914DUE2"/>
<dbReference type="PANTHER" id="PTHR15327">
    <property type="entry name" value="MICROFIBRIL-ASSOCIATED PROTEIN"/>
    <property type="match status" value="1"/>
</dbReference>
<evidence type="ECO:0000256" key="3">
    <source>
        <dbReference type="SAM" id="MobiDB-lite"/>
    </source>
</evidence>
<evidence type="ECO:0000256" key="1">
    <source>
        <dbReference type="ARBA" id="ARBA00008155"/>
    </source>
</evidence>
<feature type="region of interest" description="Disordered" evidence="3">
    <location>
        <begin position="1"/>
        <end position="36"/>
    </location>
</feature>
<keyword evidence="2" id="KW-0175">Coiled coil</keyword>
<reference evidence="6" key="1">
    <citation type="submission" date="2022-11" db="UniProtKB">
        <authorList>
            <consortium name="WormBaseParasite"/>
        </authorList>
    </citation>
    <scope>IDENTIFICATION</scope>
</reference>
<feature type="coiled-coil region" evidence="2">
    <location>
        <begin position="330"/>
        <end position="360"/>
    </location>
</feature>
<dbReference type="Proteomes" id="UP000887540">
    <property type="component" value="Unplaced"/>
</dbReference>
<feature type="region of interest" description="Disordered" evidence="3">
    <location>
        <begin position="259"/>
        <end position="279"/>
    </location>
</feature>
<dbReference type="Pfam" id="PF06991">
    <property type="entry name" value="MFAP1"/>
    <property type="match status" value="1"/>
</dbReference>
<feature type="compositionally biased region" description="Acidic residues" evidence="3">
    <location>
        <begin position="139"/>
        <end position="150"/>
    </location>
</feature>
<keyword evidence="5" id="KW-1185">Reference proteome</keyword>
<feature type="compositionally biased region" description="Basic and acidic residues" evidence="3">
    <location>
        <begin position="95"/>
        <end position="138"/>
    </location>
</feature>
<feature type="compositionally biased region" description="Acidic residues" evidence="3">
    <location>
        <begin position="169"/>
        <end position="185"/>
    </location>
</feature>
<sequence>MDDFIPKFERNLDSRTMGPKPLPTTGAITVRNEKGQLVTQKVKVVRYMAGKAPAFAKSDEESASEETASEDEEIEQKHRVHEKDRDYKEHRRRDEHRDRDRDRDNRRDRRDRDEKEDRRSRRVQEPEIVKKGKKRDDNEISSEEEEDETAIEERRLRARLRRLQHEQDEAPLENEDLDDEDDEDERERRRQLIKSYTKRREEEELMAKQQDAEDVSEESEEESTEEEESESEDDTVPRLKPVFVRKRDRVTLIEAEKEKERLEQERLEEEKHREERKRQSVKLLEETIRREQEMERAKKEDQVDLASVNTDDENEEIAYESWKLREMKRLKRNRDEREALAKEKAELEKIHNMTEEERRNYLRLNPKIITNKQDKGKYKFLQKYFHRGVFFLDQEEDIYKRNYAEATLEDQFDKTVLPKVMQVKNFGKASRSKWTHLTAEDTTDHQGVWAAQTALSTKFVTKHAAGMKQVFEKPTAKKRKTE</sequence>
<feature type="compositionally biased region" description="Acidic residues" evidence="3">
    <location>
        <begin position="61"/>
        <end position="74"/>
    </location>
</feature>
<evidence type="ECO:0000256" key="2">
    <source>
        <dbReference type="SAM" id="Coils"/>
    </source>
</evidence>
<feature type="domain" description="Micro-fibrillar-associated protein 1 C-terminal" evidence="4">
    <location>
        <begin position="229"/>
        <end position="442"/>
    </location>
</feature>
<proteinExistence type="inferred from homology"/>
<evidence type="ECO:0000259" key="4">
    <source>
        <dbReference type="Pfam" id="PF06991"/>
    </source>
</evidence>
<feature type="compositionally biased region" description="Basic and acidic residues" evidence="3">
    <location>
        <begin position="1"/>
        <end position="13"/>
    </location>
</feature>
<evidence type="ECO:0000313" key="5">
    <source>
        <dbReference type="Proteomes" id="UP000887540"/>
    </source>
</evidence>
<dbReference type="WBParaSite" id="ACRNAN_scaffold394.g21639.t1">
    <property type="protein sequence ID" value="ACRNAN_scaffold394.g21639.t1"/>
    <property type="gene ID" value="ACRNAN_scaffold394.g21639"/>
</dbReference>